<reference evidence="2 3" key="1">
    <citation type="submission" date="2016-01" db="EMBL/GenBank/DDBJ databases">
        <title>Genome sequencing of Roseivirga spongicola UST030701-084.</title>
        <authorList>
            <person name="Selvaratnam C."/>
            <person name="Thevarajoo S."/>
            <person name="Goh K.M."/>
            <person name="Ee R."/>
            <person name="Chan K.-G."/>
            <person name="Chong C.S."/>
        </authorList>
    </citation>
    <scope>NUCLEOTIDE SEQUENCE [LARGE SCALE GENOMIC DNA]</scope>
    <source>
        <strain evidence="2 3">UST030701-084</strain>
    </source>
</reference>
<dbReference type="EMBL" id="LRPC01000007">
    <property type="protein sequence ID" value="KYG76395.1"/>
    <property type="molecule type" value="Genomic_DNA"/>
</dbReference>
<evidence type="ECO:0008006" key="4">
    <source>
        <dbReference type="Google" id="ProtNLM"/>
    </source>
</evidence>
<gene>
    <name evidence="2" type="ORF">AWW68_19595</name>
</gene>
<dbReference type="RefSeq" id="WP_068219003.1">
    <property type="nucleotide sequence ID" value="NZ_LRPC01000007.1"/>
</dbReference>
<dbReference type="OrthoDB" id="1414577at2"/>
<dbReference type="AlphaFoldDB" id="A0A150XCE0"/>
<dbReference type="STRING" id="333140.AWW68_19595"/>
<protein>
    <recommendedName>
        <fullName evidence="4">Portal protein</fullName>
    </recommendedName>
</protein>
<comment type="caution">
    <text evidence="2">The sequence shown here is derived from an EMBL/GenBank/DDBJ whole genome shotgun (WGS) entry which is preliminary data.</text>
</comment>
<accession>A0A150XCE0</accession>
<keyword evidence="3" id="KW-1185">Reference proteome</keyword>
<name>A0A150XCE0_9BACT</name>
<evidence type="ECO:0000313" key="2">
    <source>
        <dbReference type="EMBL" id="KYG76395.1"/>
    </source>
</evidence>
<evidence type="ECO:0000313" key="3">
    <source>
        <dbReference type="Proteomes" id="UP000075606"/>
    </source>
</evidence>
<feature type="coiled-coil region" evidence="1">
    <location>
        <begin position="646"/>
        <end position="724"/>
    </location>
</feature>
<evidence type="ECO:0000256" key="1">
    <source>
        <dbReference type="SAM" id="Coils"/>
    </source>
</evidence>
<dbReference type="Proteomes" id="UP000075606">
    <property type="component" value="Unassembled WGS sequence"/>
</dbReference>
<organism evidence="2 3">
    <name type="scientific">Roseivirga spongicola</name>
    <dbReference type="NCBI Taxonomy" id="333140"/>
    <lineage>
        <taxon>Bacteria</taxon>
        <taxon>Pseudomonadati</taxon>
        <taxon>Bacteroidota</taxon>
        <taxon>Cytophagia</taxon>
        <taxon>Cytophagales</taxon>
        <taxon>Roseivirgaceae</taxon>
        <taxon>Roseivirga</taxon>
    </lineage>
</organism>
<proteinExistence type="predicted"/>
<sequence length="751" mass="86442">MSYTEDATGFPDELVSPEDKETKEYGLKVAKAIFYHHEKYGSELFVGRARKINEVRDYLLGRQDPDQYKPLAGVDPQTSDAEAFVQGIRWDVIAYATKRINIAVSKIAGMKYKATCDAVDESASELKAEIRDKMKILMESQEFLQELASIEEYLPEDLSLEDLPSDKDQLQDYLTHTKLFAASLIETAVEEHLKDNDYDQLKRECAQDLIEAGIGAVRTGLDENIIPFIDRLEVDKIILPQSNYPDFRDAKYWGYLDFISLSDLEKESQGQLTKEQLEIAKDTREEQNIYLGKLGGYYRSEFEETVRSIPVLRFEWKTTEVETYAKKINEFGNPKLYRKKNTYRGNGKNDKIQHKYTSVYEGCWVLGTDLIYNYRRKHFMERKRGNMNETPLSIKVYAPLMRNNTLVSAGEQIIPILDDLQSYNIKVRHILASPFPNGAEINLHALKAVAFEWGNKKMEPKDLLSFMFQKKILVTDRQPLQGSNDQAVVELNQGIQLQEYLALIANKLGELDEVLGLNAAAVASQLGERAGATTTQLQIQQSDLALDYLFYADRKIFIEVCKSLAILHCYSEKYGKPGRYNRIYGKIGSQMFRENLDLTKHDYSFDIEPLPSDMERADFLKTVELMVSKQVITGSEATMLRRVDSLKKAEFELRRLERRRDKMSRKREMENIEANAQAQQQSTMVASQAKQAELEQAKQLELIKAEEERKTEQLKHKNKLEEIRLQESIKAQAKLEQIEKTNKSITTNNNN</sequence>
<keyword evidence="1" id="KW-0175">Coiled coil</keyword>